<keyword evidence="4" id="KW-1185">Reference proteome</keyword>
<protein>
    <submittedName>
        <fullName evidence="3">PorT family protein</fullName>
    </submittedName>
</protein>
<dbReference type="EMBL" id="JAGUCO010000001">
    <property type="protein sequence ID" value="MBS2096684.1"/>
    <property type="molecule type" value="Genomic_DNA"/>
</dbReference>
<evidence type="ECO:0000313" key="3">
    <source>
        <dbReference type="EMBL" id="MBS2096684.1"/>
    </source>
</evidence>
<evidence type="ECO:0000259" key="2">
    <source>
        <dbReference type="Pfam" id="PF13568"/>
    </source>
</evidence>
<feature type="domain" description="Outer membrane protein beta-barrel" evidence="2">
    <location>
        <begin position="19"/>
        <end position="174"/>
    </location>
</feature>
<dbReference type="Proteomes" id="UP000708576">
    <property type="component" value="Unassembled WGS sequence"/>
</dbReference>
<feature type="chain" id="PRO_5047369119" evidence="1">
    <location>
        <begin position="21"/>
        <end position="214"/>
    </location>
</feature>
<evidence type="ECO:0000313" key="4">
    <source>
        <dbReference type="Proteomes" id="UP000708576"/>
    </source>
</evidence>
<organism evidence="3 4">
    <name type="scientific">Carboxylicivirga linearis</name>
    <dbReference type="NCBI Taxonomy" id="1628157"/>
    <lineage>
        <taxon>Bacteria</taxon>
        <taxon>Pseudomonadati</taxon>
        <taxon>Bacteroidota</taxon>
        <taxon>Bacteroidia</taxon>
        <taxon>Marinilabiliales</taxon>
        <taxon>Marinilabiliaceae</taxon>
        <taxon>Carboxylicivirga</taxon>
    </lineage>
</organism>
<dbReference type="Pfam" id="PF13568">
    <property type="entry name" value="OMP_b-brl_2"/>
    <property type="match status" value="1"/>
</dbReference>
<sequence>MKKQILILFISLFCFITIQAQEFRAGFTGGPTMSQVDGDTYAGFNKLGFSLGGFVSRQISPSIDLQFDISYIQKGARRAPNIEKAIYDDYEIDLGYIQFPVTARYHFRDFSVEGGIAIATLLHDDEFWDEQSIKGNEGVPPFKSLEFSTVFGLNYHISERLWINGRLLYSLNRIRIPYDGELEIYDPKKHWLSRKPGQYNNNIVFSVYYAINRL</sequence>
<gene>
    <name evidence="3" type="ORF">KEM10_00255</name>
</gene>
<proteinExistence type="predicted"/>
<name>A0ABS5JPC6_9BACT</name>
<keyword evidence="1" id="KW-0732">Signal</keyword>
<dbReference type="SUPFAM" id="SSF56925">
    <property type="entry name" value="OMPA-like"/>
    <property type="match status" value="1"/>
</dbReference>
<evidence type="ECO:0000256" key="1">
    <source>
        <dbReference type="SAM" id="SignalP"/>
    </source>
</evidence>
<reference evidence="3 4" key="1">
    <citation type="journal article" date="2015" name="Int. J. Syst. Evol. Microbiol.">
        <title>Carboxylicivirga linearis sp. nov., isolated from a sea cucumber culture pond.</title>
        <authorList>
            <person name="Wang F.Q."/>
            <person name="Zhou Y.X."/>
            <person name="Lin X.Z."/>
            <person name="Chen G.J."/>
            <person name="Du Z.J."/>
        </authorList>
    </citation>
    <scope>NUCLEOTIDE SEQUENCE [LARGE SCALE GENOMIC DNA]</scope>
    <source>
        <strain evidence="3 4">FB218</strain>
    </source>
</reference>
<feature type="signal peptide" evidence="1">
    <location>
        <begin position="1"/>
        <end position="20"/>
    </location>
</feature>
<dbReference type="InterPro" id="IPR011250">
    <property type="entry name" value="OMP/PagP_B-barrel"/>
</dbReference>
<dbReference type="RefSeq" id="WP_212211991.1">
    <property type="nucleotide sequence ID" value="NZ_JAGUCO010000001.1"/>
</dbReference>
<comment type="caution">
    <text evidence="3">The sequence shown here is derived from an EMBL/GenBank/DDBJ whole genome shotgun (WGS) entry which is preliminary data.</text>
</comment>
<dbReference type="InterPro" id="IPR025665">
    <property type="entry name" value="Beta-barrel_OMP_2"/>
</dbReference>
<accession>A0ABS5JPC6</accession>